<dbReference type="InterPro" id="IPR013805">
    <property type="entry name" value="GrpE_CC"/>
</dbReference>
<proteinExistence type="inferred from homology"/>
<protein>
    <submittedName>
        <fullName evidence="5">Grpe protein</fullName>
    </submittedName>
</protein>
<dbReference type="Gene3D" id="3.90.20.20">
    <property type="match status" value="1"/>
</dbReference>
<dbReference type="GO" id="GO:0051082">
    <property type="term" value="F:unfolded protein binding"/>
    <property type="evidence" value="ECO:0007669"/>
    <property type="project" value="TreeGrafter"/>
</dbReference>
<dbReference type="PANTHER" id="PTHR21237:SF23">
    <property type="entry name" value="GRPE PROTEIN HOMOLOG, MITOCHONDRIAL"/>
    <property type="match status" value="1"/>
</dbReference>
<evidence type="ECO:0000256" key="1">
    <source>
        <dbReference type="ARBA" id="ARBA00009054"/>
    </source>
</evidence>
<comment type="caution">
    <text evidence="5">The sequence shown here is derived from an EMBL/GenBank/DDBJ whole genome shotgun (WGS) entry which is preliminary data.</text>
</comment>
<evidence type="ECO:0000313" key="6">
    <source>
        <dbReference type="Proteomes" id="UP001146793"/>
    </source>
</evidence>
<gene>
    <name evidence="5" type="ORF">M0812_12560</name>
</gene>
<dbReference type="InterPro" id="IPR009012">
    <property type="entry name" value="GrpE_head"/>
</dbReference>
<evidence type="ECO:0000256" key="3">
    <source>
        <dbReference type="RuleBase" id="RU004478"/>
    </source>
</evidence>
<dbReference type="SUPFAM" id="SSF51064">
    <property type="entry name" value="Head domain of nucleotide exchange factor GrpE"/>
    <property type="match status" value="1"/>
</dbReference>
<dbReference type="Pfam" id="PF01025">
    <property type="entry name" value="GrpE"/>
    <property type="match status" value="1"/>
</dbReference>
<sequence length="216" mass="24139">MLSILNTSTSQFPQVALSLSMGSLKRTFTNTTENFGSNKDESDPNEEGENKTEKDEKTILEEKVAELTKELTESKSSLLRSVAETQNQSKRLRKEISNTRSFAITSFSKSLLEIADNLDRALKNSPKPSEKLSEEYKSLHEGVVLTDKILHKVFAKFGVVPINCKEGDKFDYTLHNAVLTIAQSQFNDGEIGLITQRGWKIKERVLRASGVGVVKK</sequence>
<dbReference type="GO" id="GO:0030150">
    <property type="term" value="P:protein import into mitochondrial matrix"/>
    <property type="evidence" value="ECO:0007669"/>
    <property type="project" value="TreeGrafter"/>
</dbReference>
<evidence type="ECO:0000256" key="4">
    <source>
        <dbReference type="SAM" id="MobiDB-lite"/>
    </source>
</evidence>
<dbReference type="PRINTS" id="PR00773">
    <property type="entry name" value="GRPEPROTEIN"/>
</dbReference>
<dbReference type="AlphaFoldDB" id="A0AAV7ZSH3"/>
<accession>A0AAV7ZSH3</accession>
<feature type="region of interest" description="Disordered" evidence="4">
    <location>
        <begin position="29"/>
        <end position="57"/>
    </location>
</feature>
<dbReference type="Gene3D" id="2.30.22.10">
    <property type="entry name" value="Head domain of nucleotide exchange factor GrpE"/>
    <property type="match status" value="1"/>
</dbReference>
<dbReference type="PANTHER" id="PTHR21237">
    <property type="entry name" value="GRPE PROTEIN"/>
    <property type="match status" value="1"/>
</dbReference>
<feature type="compositionally biased region" description="Basic and acidic residues" evidence="4">
    <location>
        <begin position="38"/>
        <end position="57"/>
    </location>
</feature>
<comment type="similarity">
    <text evidence="1 3">Belongs to the GrpE family.</text>
</comment>
<reference evidence="5" key="1">
    <citation type="submission" date="2022-08" db="EMBL/GenBank/DDBJ databases">
        <title>Novel sulphate-reducing endosymbionts in the free-living metamonad Anaeramoeba.</title>
        <authorList>
            <person name="Jerlstrom-Hultqvist J."/>
            <person name="Cepicka I."/>
            <person name="Gallot-Lavallee L."/>
            <person name="Salas-Leiva D."/>
            <person name="Curtis B.A."/>
            <person name="Zahonova K."/>
            <person name="Pipaliya S."/>
            <person name="Dacks J."/>
            <person name="Roger A.J."/>
        </authorList>
    </citation>
    <scope>NUCLEOTIDE SEQUENCE</scope>
    <source>
        <strain evidence="5">Busselton2</strain>
    </source>
</reference>
<dbReference type="GO" id="GO:0051087">
    <property type="term" value="F:protein-folding chaperone binding"/>
    <property type="evidence" value="ECO:0007669"/>
    <property type="project" value="InterPro"/>
</dbReference>
<dbReference type="GO" id="GO:0006457">
    <property type="term" value="P:protein folding"/>
    <property type="evidence" value="ECO:0007669"/>
    <property type="project" value="InterPro"/>
</dbReference>
<evidence type="ECO:0000313" key="5">
    <source>
        <dbReference type="EMBL" id="KAJ3442809.1"/>
    </source>
</evidence>
<dbReference type="GO" id="GO:0042803">
    <property type="term" value="F:protein homodimerization activity"/>
    <property type="evidence" value="ECO:0007669"/>
    <property type="project" value="InterPro"/>
</dbReference>
<dbReference type="Proteomes" id="UP001146793">
    <property type="component" value="Unassembled WGS sequence"/>
</dbReference>
<dbReference type="EMBL" id="JANTQA010000026">
    <property type="protein sequence ID" value="KAJ3442809.1"/>
    <property type="molecule type" value="Genomic_DNA"/>
</dbReference>
<evidence type="ECO:0000256" key="2">
    <source>
        <dbReference type="ARBA" id="ARBA00023186"/>
    </source>
</evidence>
<dbReference type="GO" id="GO:0000774">
    <property type="term" value="F:adenyl-nucleotide exchange factor activity"/>
    <property type="evidence" value="ECO:0007669"/>
    <property type="project" value="InterPro"/>
</dbReference>
<name>A0AAV7ZSH3_9EUKA</name>
<dbReference type="GO" id="GO:0001405">
    <property type="term" value="C:PAM complex, Tim23 associated import motor"/>
    <property type="evidence" value="ECO:0007669"/>
    <property type="project" value="TreeGrafter"/>
</dbReference>
<dbReference type="CDD" id="cd00446">
    <property type="entry name" value="GrpE"/>
    <property type="match status" value="1"/>
</dbReference>
<dbReference type="InterPro" id="IPR000740">
    <property type="entry name" value="GrpE"/>
</dbReference>
<dbReference type="SUPFAM" id="SSF58014">
    <property type="entry name" value="Coiled-coil domain of nucleotide exchange factor GrpE"/>
    <property type="match status" value="1"/>
</dbReference>
<organism evidence="5 6">
    <name type="scientific">Anaeramoeba flamelloides</name>
    <dbReference type="NCBI Taxonomy" id="1746091"/>
    <lineage>
        <taxon>Eukaryota</taxon>
        <taxon>Metamonada</taxon>
        <taxon>Anaeramoebidae</taxon>
        <taxon>Anaeramoeba</taxon>
    </lineage>
</organism>
<dbReference type="HAMAP" id="MF_01151">
    <property type="entry name" value="GrpE"/>
    <property type="match status" value="1"/>
</dbReference>
<keyword evidence="2" id="KW-0143">Chaperone</keyword>